<dbReference type="EMBL" id="JAGRPV010000001">
    <property type="protein sequence ID" value="MDI4650032.1"/>
    <property type="molecule type" value="Genomic_DNA"/>
</dbReference>
<dbReference type="PRINTS" id="PR00469">
    <property type="entry name" value="PNDRDTASEII"/>
</dbReference>
<evidence type="ECO:0000256" key="1">
    <source>
        <dbReference type="ARBA" id="ARBA00001974"/>
    </source>
</evidence>
<dbReference type="InterPro" id="IPR036188">
    <property type="entry name" value="FAD/NAD-bd_sf"/>
</dbReference>
<evidence type="ECO:0000313" key="6">
    <source>
        <dbReference type="EMBL" id="MDI4650032.1"/>
    </source>
</evidence>
<evidence type="ECO:0000313" key="7">
    <source>
        <dbReference type="Proteomes" id="UP001161691"/>
    </source>
</evidence>
<feature type="domain" description="FAD/NAD(P)-binding" evidence="5">
    <location>
        <begin position="5"/>
        <end position="283"/>
    </location>
</feature>
<keyword evidence="3" id="KW-0285">Flavoprotein</keyword>
<comment type="caution">
    <text evidence="6">The sequence shown here is derived from an EMBL/GenBank/DDBJ whole genome shotgun (WGS) entry which is preliminary data.</text>
</comment>
<dbReference type="Gene3D" id="3.50.50.60">
    <property type="entry name" value="FAD/NAD(P)-binding domain"/>
    <property type="match status" value="2"/>
</dbReference>
<name>A0ABT6TT49_9BACL</name>
<evidence type="ECO:0000256" key="3">
    <source>
        <dbReference type="ARBA" id="ARBA00022630"/>
    </source>
</evidence>
<dbReference type="Proteomes" id="UP001161691">
    <property type="component" value="Unassembled WGS sequence"/>
</dbReference>
<reference evidence="6" key="1">
    <citation type="submission" date="2023-04" db="EMBL/GenBank/DDBJ databases">
        <title>Comparative genomic analysis of Cohnella hashimotonis sp. nov., isolated from the International Space Station.</title>
        <authorList>
            <person name="Venkateswaran K."/>
            <person name="Simpson A."/>
        </authorList>
    </citation>
    <scope>NUCLEOTIDE SEQUENCE</scope>
    <source>
        <strain evidence="6">F6_2S_P_1</strain>
    </source>
</reference>
<evidence type="ECO:0000256" key="2">
    <source>
        <dbReference type="ARBA" id="ARBA00011738"/>
    </source>
</evidence>
<dbReference type="SUPFAM" id="SSF51905">
    <property type="entry name" value="FAD/NAD(P)-binding domain"/>
    <property type="match status" value="1"/>
</dbReference>
<dbReference type="PANTHER" id="PTHR48105">
    <property type="entry name" value="THIOREDOXIN REDUCTASE 1-RELATED-RELATED"/>
    <property type="match status" value="1"/>
</dbReference>
<comment type="cofactor">
    <cofactor evidence="1">
        <name>FAD</name>
        <dbReference type="ChEBI" id="CHEBI:57692"/>
    </cofactor>
</comment>
<dbReference type="PRINTS" id="PR00368">
    <property type="entry name" value="FADPNR"/>
</dbReference>
<accession>A0ABT6TT49</accession>
<organism evidence="6 7">
    <name type="scientific">Cohnella hashimotonis</name>
    <dbReference type="NCBI Taxonomy" id="2826895"/>
    <lineage>
        <taxon>Bacteria</taxon>
        <taxon>Bacillati</taxon>
        <taxon>Bacillota</taxon>
        <taxon>Bacilli</taxon>
        <taxon>Bacillales</taxon>
        <taxon>Paenibacillaceae</taxon>
        <taxon>Cohnella</taxon>
    </lineage>
</organism>
<dbReference type="RefSeq" id="WP_282912632.1">
    <property type="nucleotide sequence ID" value="NZ_JAGRPV010000001.1"/>
</dbReference>
<keyword evidence="7" id="KW-1185">Reference proteome</keyword>
<protein>
    <submittedName>
        <fullName evidence="6">NAD(P)/FAD-dependent oxidoreductase</fullName>
    </submittedName>
</protein>
<sequence>MWNLFDIAIIGGGPAGLSAALVLGRARRFVALFDEAKPRNRVSLASHGFLTRDGTPPAAMRKMAHDELAAYPSVRIRGSRVEEVAREPDGGFRLTDAAGESWRAARLLLAAGLKELLPEIPGLYDFYGRSLFCCAYCDGWELRDRPLVLIAGNDHTFHLAKTVYNWSKDLLVCTNGYDSLEPEEERALRERGIRVDRREIGGFVGEDGQLSAVRFADGGEAACAGGFVAERLRQAAPFAERLGCAMTPYGGIETDGAGRTSVPGVYAAGDATCIMPAQLIVAAADGTRAAIGINEDMTDEAFA</sequence>
<dbReference type="InterPro" id="IPR050097">
    <property type="entry name" value="Ferredoxin-NADP_redctase_2"/>
</dbReference>
<dbReference type="Pfam" id="PF07992">
    <property type="entry name" value="Pyr_redox_2"/>
    <property type="match status" value="1"/>
</dbReference>
<evidence type="ECO:0000259" key="5">
    <source>
        <dbReference type="Pfam" id="PF07992"/>
    </source>
</evidence>
<proteinExistence type="predicted"/>
<keyword evidence="4" id="KW-0560">Oxidoreductase</keyword>
<evidence type="ECO:0000256" key="4">
    <source>
        <dbReference type="ARBA" id="ARBA00023002"/>
    </source>
</evidence>
<gene>
    <name evidence="6" type="ORF">KB449_34200</name>
</gene>
<dbReference type="InterPro" id="IPR023753">
    <property type="entry name" value="FAD/NAD-binding_dom"/>
</dbReference>
<comment type="subunit">
    <text evidence="2">Homodimer.</text>
</comment>